<proteinExistence type="inferred from homology"/>
<dbReference type="InterPro" id="IPR050376">
    <property type="entry name" value="Pterin-4-alpha-carb_dehyd"/>
</dbReference>
<evidence type="ECO:0000256" key="1">
    <source>
        <dbReference type="ARBA" id="ARBA00001554"/>
    </source>
</evidence>
<accession>A0A382DUM3</accession>
<dbReference type="AlphaFoldDB" id="A0A382DUM3"/>
<dbReference type="PANTHER" id="PTHR42805:SF1">
    <property type="entry name" value="PTERIN-4-ALPHA-CARBINOLAMINE DEHYDRATASE-RELATED"/>
    <property type="match status" value="1"/>
</dbReference>
<keyword evidence="4" id="KW-0456">Lyase</keyword>
<organism evidence="5">
    <name type="scientific">marine metagenome</name>
    <dbReference type="NCBI Taxonomy" id="408172"/>
    <lineage>
        <taxon>unclassified sequences</taxon>
        <taxon>metagenomes</taxon>
        <taxon>ecological metagenomes</taxon>
    </lineage>
</organism>
<name>A0A382DUM3_9ZZZZ</name>
<evidence type="ECO:0000313" key="5">
    <source>
        <dbReference type="EMBL" id="SVB41363.1"/>
    </source>
</evidence>
<gene>
    <name evidence="5" type="ORF">METZ01_LOCUS194217</name>
</gene>
<comment type="similarity">
    <text evidence="2">Belongs to the pterin-4-alpha-carbinolamine dehydratase family.</text>
</comment>
<dbReference type="InterPro" id="IPR001533">
    <property type="entry name" value="Pterin_deHydtase"/>
</dbReference>
<dbReference type="Pfam" id="PF01329">
    <property type="entry name" value="Pterin_4a"/>
    <property type="match status" value="1"/>
</dbReference>
<dbReference type="EMBL" id="UINC01040877">
    <property type="protein sequence ID" value="SVB41363.1"/>
    <property type="molecule type" value="Genomic_DNA"/>
</dbReference>
<dbReference type="Gene3D" id="3.30.1360.20">
    <property type="entry name" value="Transcriptional coactivator/pterin dehydratase"/>
    <property type="match status" value="1"/>
</dbReference>
<evidence type="ECO:0000256" key="4">
    <source>
        <dbReference type="ARBA" id="ARBA00023239"/>
    </source>
</evidence>
<dbReference type="PANTHER" id="PTHR42805">
    <property type="entry name" value="PTERIN-4-ALPHA-CARBINOLAMINE DEHYDRATASE-RELATED"/>
    <property type="match status" value="1"/>
</dbReference>
<dbReference type="GO" id="GO:0008124">
    <property type="term" value="F:4-alpha-hydroxytetrahydrobiopterin dehydratase activity"/>
    <property type="evidence" value="ECO:0007669"/>
    <property type="project" value="UniProtKB-EC"/>
</dbReference>
<dbReference type="EC" id="4.2.1.96" evidence="3"/>
<reference evidence="5" key="1">
    <citation type="submission" date="2018-05" db="EMBL/GenBank/DDBJ databases">
        <authorList>
            <person name="Lanie J.A."/>
            <person name="Ng W.-L."/>
            <person name="Kazmierczak K.M."/>
            <person name="Andrzejewski T.M."/>
            <person name="Davidsen T.M."/>
            <person name="Wayne K.J."/>
            <person name="Tettelin H."/>
            <person name="Glass J.I."/>
            <person name="Rusch D."/>
            <person name="Podicherti R."/>
            <person name="Tsui H.-C.T."/>
            <person name="Winkler M.E."/>
        </authorList>
    </citation>
    <scope>NUCLEOTIDE SEQUENCE</scope>
</reference>
<dbReference type="InterPro" id="IPR036428">
    <property type="entry name" value="PCD_sf"/>
</dbReference>
<dbReference type="GO" id="GO:0006729">
    <property type="term" value="P:tetrahydrobiopterin biosynthetic process"/>
    <property type="evidence" value="ECO:0007669"/>
    <property type="project" value="InterPro"/>
</dbReference>
<comment type="catalytic activity">
    <reaction evidence="1">
        <text>(4aS,6R)-4a-hydroxy-L-erythro-5,6,7,8-tetrahydrobiopterin = (6R)-L-erythro-6,7-dihydrobiopterin + H2O</text>
        <dbReference type="Rhea" id="RHEA:11920"/>
        <dbReference type="ChEBI" id="CHEBI:15377"/>
        <dbReference type="ChEBI" id="CHEBI:15642"/>
        <dbReference type="ChEBI" id="CHEBI:43120"/>
        <dbReference type="EC" id="4.2.1.96"/>
    </reaction>
</comment>
<evidence type="ECO:0000256" key="2">
    <source>
        <dbReference type="ARBA" id="ARBA00006472"/>
    </source>
</evidence>
<protein>
    <recommendedName>
        <fullName evidence="3">4a-hydroxytetrahydrobiopterin dehydratase</fullName>
        <ecNumber evidence="3">4.2.1.96</ecNumber>
    </recommendedName>
</protein>
<evidence type="ECO:0000256" key="3">
    <source>
        <dbReference type="ARBA" id="ARBA00013252"/>
    </source>
</evidence>
<sequence length="53" mass="6310">MIVELAEEEDHHPKIILEWGLVTLQWWSHKIKGLHMNDFICAAKSDEIYKSFE</sequence>
<dbReference type="SUPFAM" id="SSF55248">
    <property type="entry name" value="PCD-like"/>
    <property type="match status" value="1"/>
</dbReference>